<evidence type="ECO:0000313" key="2">
    <source>
        <dbReference type="EMBL" id="TCO75580.1"/>
    </source>
</evidence>
<name>A0A4V2SBI4_9GAMM</name>
<evidence type="ECO:0000313" key="3">
    <source>
        <dbReference type="Proteomes" id="UP000295765"/>
    </source>
</evidence>
<dbReference type="PANTHER" id="PTHR42852">
    <property type="entry name" value="THIOL:DISULFIDE INTERCHANGE PROTEIN DSBE"/>
    <property type="match status" value="1"/>
</dbReference>
<dbReference type="InterPro" id="IPR036249">
    <property type="entry name" value="Thioredoxin-like_sf"/>
</dbReference>
<dbReference type="OrthoDB" id="9788279at2"/>
<dbReference type="PROSITE" id="PS51352">
    <property type="entry name" value="THIOREDOXIN_2"/>
    <property type="match status" value="1"/>
</dbReference>
<reference evidence="2 3" key="1">
    <citation type="submission" date="2019-03" db="EMBL/GenBank/DDBJ databases">
        <title>Genomic Encyclopedia of Type Strains, Phase IV (KMG-IV): sequencing the most valuable type-strain genomes for metagenomic binning, comparative biology and taxonomic classification.</title>
        <authorList>
            <person name="Goeker M."/>
        </authorList>
    </citation>
    <scope>NUCLEOTIDE SEQUENCE [LARGE SCALE GENOMIC DNA]</scope>
    <source>
        <strain evidence="2 3">DSM 25287</strain>
    </source>
</reference>
<gene>
    <name evidence="2" type="ORF">EV699_1434</name>
</gene>
<dbReference type="GO" id="GO:0016209">
    <property type="term" value="F:antioxidant activity"/>
    <property type="evidence" value="ECO:0007669"/>
    <property type="project" value="InterPro"/>
</dbReference>
<organism evidence="2 3">
    <name type="scientific">Plasticicumulans lactativorans</name>
    <dbReference type="NCBI Taxonomy" id="1133106"/>
    <lineage>
        <taxon>Bacteria</taxon>
        <taxon>Pseudomonadati</taxon>
        <taxon>Pseudomonadota</taxon>
        <taxon>Gammaproteobacteria</taxon>
        <taxon>Candidatus Competibacteraceae</taxon>
        <taxon>Plasticicumulans</taxon>
    </lineage>
</organism>
<sequence length="166" mass="18030">MKTKQIVTAGFALALGIALSTLLFLPSGTAAPEVAFKSIDGRAVSLAELRGKPVIVTFWATTCPGCMQEMPHLIELYRELRPKGLEIVGVAMSYDPPSQVLELVKRKQVPYTIALDSDEAASRAFGVVRVTPTSFVISPEGRIVQQKIGEFDMPALREQLQKMLGA</sequence>
<dbReference type="CDD" id="cd02966">
    <property type="entry name" value="TlpA_like_family"/>
    <property type="match status" value="1"/>
</dbReference>
<dbReference type="Proteomes" id="UP000295765">
    <property type="component" value="Unassembled WGS sequence"/>
</dbReference>
<dbReference type="SUPFAM" id="SSF52833">
    <property type="entry name" value="Thioredoxin-like"/>
    <property type="match status" value="1"/>
</dbReference>
<feature type="domain" description="Thioredoxin" evidence="1">
    <location>
        <begin position="25"/>
        <end position="165"/>
    </location>
</feature>
<dbReference type="Pfam" id="PF00578">
    <property type="entry name" value="AhpC-TSA"/>
    <property type="match status" value="1"/>
</dbReference>
<dbReference type="AlphaFoldDB" id="A0A4V2SBI4"/>
<accession>A0A4V2SBI4</accession>
<comment type="caution">
    <text evidence="2">The sequence shown here is derived from an EMBL/GenBank/DDBJ whole genome shotgun (WGS) entry which is preliminary data.</text>
</comment>
<dbReference type="PANTHER" id="PTHR42852:SF18">
    <property type="entry name" value="CHROMOSOME UNDETERMINED SCAFFOLD_47, WHOLE GENOME SHOTGUN SEQUENCE"/>
    <property type="match status" value="1"/>
</dbReference>
<dbReference type="InterPro" id="IPR050553">
    <property type="entry name" value="Thioredoxin_ResA/DsbE_sf"/>
</dbReference>
<dbReference type="InterPro" id="IPR000866">
    <property type="entry name" value="AhpC/TSA"/>
</dbReference>
<dbReference type="InterPro" id="IPR013766">
    <property type="entry name" value="Thioredoxin_domain"/>
</dbReference>
<dbReference type="EMBL" id="SLWY01000043">
    <property type="protein sequence ID" value="TCO75580.1"/>
    <property type="molecule type" value="Genomic_DNA"/>
</dbReference>
<dbReference type="Gene3D" id="3.40.30.10">
    <property type="entry name" value="Glutaredoxin"/>
    <property type="match status" value="1"/>
</dbReference>
<keyword evidence="3" id="KW-1185">Reference proteome</keyword>
<protein>
    <submittedName>
        <fullName evidence="2">Peroxiredoxin</fullName>
    </submittedName>
</protein>
<dbReference type="RefSeq" id="WP_132545984.1">
    <property type="nucleotide sequence ID" value="NZ_SLWY01000043.1"/>
</dbReference>
<proteinExistence type="predicted"/>
<evidence type="ECO:0000259" key="1">
    <source>
        <dbReference type="PROSITE" id="PS51352"/>
    </source>
</evidence>
<dbReference type="GO" id="GO:0016491">
    <property type="term" value="F:oxidoreductase activity"/>
    <property type="evidence" value="ECO:0007669"/>
    <property type="project" value="InterPro"/>
</dbReference>